<dbReference type="RefSeq" id="XP_025430522.1">
    <property type="nucleotide sequence ID" value="XM_025577424.1"/>
</dbReference>
<sequence length="117" mass="13424">MDVKLLTKSGKHKSFLPPRKKFRKLQRDNIQGVTRPALRRLARRGGVARISGTIYDEARKALKDKLTEIIRRIVHVMDSATTPGHERKVVTSKDVVFVLNQFNICPLAHLHLHFAYT</sequence>
<keyword evidence="5 8" id="KW-0238">DNA-binding</keyword>
<comment type="function">
    <text evidence="8">Core component of nucleosome. Nucleosomes wrap and compact DNA into chromatin, limiting DNA accessibility to the cellular machineries which require DNA as a template. Histones thereby play a central role in transcription regulation, DNA repair, DNA replication and chromosomal stability. DNA accessibility is regulated via a complex set of post-translational modifications of histones, also called histone code, and nucleosome remodeling.</text>
</comment>
<evidence type="ECO:0000313" key="9">
    <source>
        <dbReference type="EMBL" id="PYH44540.1"/>
    </source>
</evidence>
<evidence type="ECO:0000256" key="1">
    <source>
        <dbReference type="ARBA" id="ARBA00004123"/>
    </source>
</evidence>
<keyword evidence="10" id="KW-1185">Reference proteome</keyword>
<keyword evidence="6 8" id="KW-0539">Nucleus</keyword>
<dbReference type="SMART" id="SM00417">
    <property type="entry name" value="H4"/>
    <property type="match status" value="1"/>
</dbReference>
<dbReference type="GO" id="GO:0046982">
    <property type="term" value="F:protein heterodimerization activity"/>
    <property type="evidence" value="ECO:0007669"/>
    <property type="project" value="InterPro"/>
</dbReference>
<evidence type="ECO:0000256" key="6">
    <source>
        <dbReference type="ARBA" id="ARBA00023242"/>
    </source>
</evidence>
<accession>A0A318ZL75</accession>
<keyword evidence="4 8" id="KW-0158">Chromosome</keyword>
<dbReference type="Gene3D" id="1.10.20.10">
    <property type="entry name" value="Histone, subunit A"/>
    <property type="match status" value="1"/>
</dbReference>
<protein>
    <recommendedName>
        <fullName evidence="8">Histone H4</fullName>
    </recommendedName>
</protein>
<gene>
    <name evidence="9" type="ORF">BP01DRAFT_383414</name>
</gene>
<name>A0A318ZL75_9EURO</name>
<dbReference type="Proteomes" id="UP000248349">
    <property type="component" value="Unassembled WGS sequence"/>
</dbReference>
<dbReference type="GeneID" id="37078653"/>
<reference evidence="9 10" key="1">
    <citation type="submission" date="2016-12" db="EMBL/GenBank/DDBJ databases">
        <title>The genomes of Aspergillus section Nigri reveals drivers in fungal speciation.</title>
        <authorList>
            <consortium name="DOE Joint Genome Institute"/>
            <person name="Vesth T.C."/>
            <person name="Nybo J."/>
            <person name="Theobald S."/>
            <person name="Brandl J."/>
            <person name="Frisvad J.C."/>
            <person name="Nielsen K.F."/>
            <person name="Lyhne E.K."/>
            <person name="Kogle M.E."/>
            <person name="Kuo A."/>
            <person name="Riley R."/>
            <person name="Clum A."/>
            <person name="Nolan M."/>
            <person name="Lipzen A."/>
            <person name="Salamov A."/>
            <person name="Henrissat B."/>
            <person name="Wiebenga A."/>
            <person name="De Vries R.P."/>
            <person name="Grigoriev I.V."/>
            <person name="Mortensen U.H."/>
            <person name="Andersen M.R."/>
            <person name="Baker S.E."/>
        </authorList>
    </citation>
    <scope>NUCLEOTIDE SEQUENCE [LARGE SCALE GENOMIC DNA]</scope>
    <source>
        <strain evidence="9 10">JOP 1030-1</strain>
    </source>
</reference>
<evidence type="ECO:0000256" key="2">
    <source>
        <dbReference type="ARBA" id="ARBA00004286"/>
    </source>
</evidence>
<evidence type="ECO:0000313" key="10">
    <source>
        <dbReference type="Proteomes" id="UP000248349"/>
    </source>
</evidence>
<evidence type="ECO:0000256" key="5">
    <source>
        <dbReference type="ARBA" id="ARBA00023125"/>
    </source>
</evidence>
<dbReference type="OrthoDB" id="4341621at2759"/>
<dbReference type="AlphaFoldDB" id="A0A318ZL75"/>
<evidence type="ECO:0000256" key="8">
    <source>
        <dbReference type="RuleBase" id="RU000528"/>
    </source>
</evidence>
<evidence type="ECO:0000256" key="3">
    <source>
        <dbReference type="ARBA" id="ARBA00006564"/>
    </source>
</evidence>
<proteinExistence type="inferred from homology"/>
<comment type="similarity">
    <text evidence="3 8">Belongs to the histone H4 family.</text>
</comment>
<dbReference type="InterPro" id="IPR001951">
    <property type="entry name" value="Histone_H4"/>
</dbReference>
<evidence type="ECO:0000256" key="4">
    <source>
        <dbReference type="ARBA" id="ARBA00022454"/>
    </source>
</evidence>
<dbReference type="STRING" id="1450539.A0A318ZL75"/>
<dbReference type="PANTHER" id="PTHR10484">
    <property type="entry name" value="HISTONE H4"/>
    <property type="match status" value="1"/>
</dbReference>
<dbReference type="SUPFAM" id="SSF47113">
    <property type="entry name" value="Histone-fold"/>
    <property type="match status" value="1"/>
</dbReference>
<organism evidence="9 10">
    <name type="scientific">Aspergillus saccharolyticus JOP 1030-1</name>
    <dbReference type="NCBI Taxonomy" id="1450539"/>
    <lineage>
        <taxon>Eukaryota</taxon>
        <taxon>Fungi</taxon>
        <taxon>Dikarya</taxon>
        <taxon>Ascomycota</taxon>
        <taxon>Pezizomycotina</taxon>
        <taxon>Eurotiomycetes</taxon>
        <taxon>Eurotiomycetidae</taxon>
        <taxon>Eurotiales</taxon>
        <taxon>Aspergillaceae</taxon>
        <taxon>Aspergillus</taxon>
        <taxon>Aspergillus subgen. Circumdati</taxon>
    </lineage>
</organism>
<dbReference type="GO" id="GO:0030527">
    <property type="term" value="F:structural constituent of chromatin"/>
    <property type="evidence" value="ECO:0007669"/>
    <property type="project" value="InterPro"/>
</dbReference>
<comment type="subcellular location">
    <subcellularLocation>
        <location evidence="2">Chromosome</location>
    </subcellularLocation>
    <subcellularLocation>
        <location evidence="1">Nucleus</location>
    </subcellularLocation>
</comment>
<dbReference type="GO" id="GO:0000786">
    <property type="term" value="C:nucleosome"/>
    <property type="evidence" value="ECO:0007669"/>
    <property type="project" value="UniProtKB-KW"/>
</dbReference>
<dbReference type="GO" id="GO:0003677">
    <property type="term" value="F:DNA binding"/>
    <property type="evidence" value="ECO:0007669"/>
    <property type="project" value="UniProtKB-KW"/>
</dbReference>
<dbReference type="GO" id="GO:0005634">
    <property type="term" value="C:nucleus"/>
    <property type="evidence" value="ECO:0007669"/>
    <property type="project" value="UniProtKB-SubCell"/>
</dbReference>
<comment type="subunit">
    <text evidence="8">The nucleosome is a histone octamer containing two molecules each of H2A, H2B, H3 and H4 assembled in one H3-H4 heterotetramer and two H2A-H2B heterodimers. The octamer wraps approximately 147 bp of DNA.</text>
</comment>
<dbReference type="EMBL" id="KZ821236">
    <property type="protein sequence ID" value="PYH44540.1"/>
    <property type="molecule type" value="Genomic_DNA"/>
</dbReference>
<evidence type="ECO:0000256" key="7">
    <source>
        <dbReference type="ARBA" id="ARBA00023269"/>
    </source>
</evidence>
<dbReference type="InterPro" id="IPR009072">
    <property type="entry name" value="Histone-fold"/>
</dbReference>
<dbReference type="PRINTS" id="PR00623">
    <property type="entry name" value="HISTONEH4"/>
</dbReference>
<keyword evidence="7 8" id="KW-0544">Nucleosome core</keyword>